<sequence>MLLDSHLFNTVRTRVFDAYIKGTGYFYLYSYGDSLRAPQLLTTTNREVSLEGPWCYCYGYCSKEKR</sequence>
<dbReference type="Proteomes" id="UP001497516">
    <property type="component" value="Chromosome 2"/>
</dbReference>
<organism evidence="1 2">
    <name type="scientific">Linum trigynum</name>
    <dbReference type="NCBI Taxonomy" id="586398"/>
    <lineage>
        <taxon>Eukaryota</taxon>
        <taxon>Viridiplantae</taxon>
        <taxon>Streptophyta</taxon>
        <taxon>Embryophyta</taxon>
        <taxon>Tracheophyta</taxon>
        <taxon>Spermatophyta</taxon>
        <taxon>Magnoliopsida</taxon>
        <taxon>eudicotyledons</taxon>
        <taxon>Gunneridae</taxon>
        <taxon>Pentapetalae</taxon>
        <taxon>rosids</taxon>
        <taxon>fabids</taxon>
        <taxon>Malpighiales</taxon>
        <taxon>Linaceae</taxon>
        <taxon>Linum</taxon>
    </lineage>
</organism>
<dbReference type="AlphaFoldDB" id="A0AAV2DCM3"/>
<proteinExistence type="predicted"/>
<accession>A0AAV2DCM3</accession>
<gene>
    <name evidence="1" type="ORF">LTRI10_LOCUS13074</name>
</gene>
<protein>
    <submittedName>
        <fullName evidence="1">Uncharacterized protein</fullName>
    </submittedName>
</protein>
<dbReference type="EMBL" id="OZ034815">
    <property type="protein sequence ID" value="CAL1370984.1"/>
    <property type="molecule type" value="Genomic_DNA"/>
</dbReference>
<evidence type="ECO:0000313" key="1">
    <source>
        <dbReference type="EMBL" id="CAL1370984.1"/>
    </source>
</evidence>
<keyword evidence="2" id="KW-1185">Reference proteome</keyword>
<reference evidence="1 2" key="1">
    <citation type="submission" date="2024-04" db="EMBL/GenBank/DDBJ databases">
        <authorList>
            <person name="Fracassetti M."/>
        </authorList>
    </citation>
    <scope>NUCLEOTIDE SEQUENCE [LARGE SCALE GENOMIC DNA]</scope>
</reference>
<evidence type="ECO:0000313" key="2">
    <source>
        <dbReference type="Proteomes" id="UP001497516"/>
    </source>
</evidence>
<name>A0AAV2DCM3_9ROSI</name>